<accession>A0A8H7PFQ6</accession>
<keyword evidence="5" id="KW-1185">Reference proteome</keyword>
<dbReference type="EMBL" id="JAEPQZ010000015">
    <property type="protein sequence ID" value="KAG2173117.1"/>
    <property type="molecule type" value="Genomic_DNA"/>
</dbReference>
<comment type="similarity">
    <text evidence="1">Belongs to the TIM50 family.</text>
</comment>
<dbReference type="InterPro" id="IPR050365">
    <property type="entry name" value="TIM50"/>
</dbReference>
<dbReference type="InterPro" id="IPR036412">
    <property type="entry name" value="HAD-like_sf"/>
</dbReference>
<dbReference type="AlphaFoldDB" id="A0A8H7PFQ6"/>
<dbReference type="OrthoDB" id="277011at2759"/>
<organism evidence="4 5">
    <name type="scientific">Mortierella isabellina</name>
    <name type="common">Filamentous fungus</name>
    <name type="synonym">Umbelopsis isabellina</name>
    <dbReference type="NCBI Taxonomy" id="91625"/>
    <lineage>
        <taxon>Eukaryota</taxon>
        <taxon>Fungi</taxon>
        <taxon>Fungi incertae sedis</taxon>
        <taxon>Mucoromycota</taxon>
        <taxon>Mucoromycotina</taxon>
        <taxon>Umbelopsidomycetes</taxon>
        <taxon>Umbelopsidales</taxon>
        <taxon>Umbelopsidaceae</taxon>
        <taxon>Umbelopsis</taxon>
    </lineage>
</organism>
<dbReference type="SMART" id="SM00577">
    <property type="entry name" value="CPDc"/>
    <property type="match status" value="1"/>
</dbReference>
<feature type="domain" description="FCP1 homology" evidence="3">
    <location>
        <begin position="126"/>
        <end position="294"/>
    </location>
</feature>
<dbReference type="InterPro" id="IPR023214">
    <property type="entry name" value="HAD_sf"/>
</dbReference>
<dbReference type="Gene3D" id="3.40.50.1000">
    <property type="entry name" value="HAD superfamily/HAD-like"/>
    <property type="match status" value="1"/>
</dbReference>
<dbReference type="GO" id="GO:0015031">
    <property type="term" value="P:protein transport"/>
    <property type="evidence" value="ECO:0007669"/>
    <property type="project" value="UniProtKB-KW"/>
</dbReference>
<evidence type="ECO:0000256" key="1">
    <source>
        <dbReference type="RuleBase" id="RU365079"/>
    </source>
</evidence>
<dbReference type="SUPFAM" id="SSF56784">
    <property type="entry name" value="HAD-like"/>
    <property type="match status" value="1"/>
</dbReference>
<comment type="caution">
    <text evidence="4">The sequence shown here is derived from an EMBL/GenBank/DDBJ whole genome shotgun (WGS) entry which is preliminary data.</text>
</comment>
<sequence>MVQTRFQSQFQGVKSFDLALDKHDTTPPPPPPPPPQPAPMLKSENFDDTLSCSEFASTTASFYSEGTPLREGSLEATIKVETLVEQLDDYECSTLDSLNARWPSIRARLKGMKPHLPKKTDDKPTLFMNLPHLVLDLDETLLHTYRDETAGHSEPDYIIYASENANHIITAGTLRPGVQKFLKWASEIFEVVVWTAGDDAYAATVMDILDADREYISHVLGRSACIQTRIGANGECMYVKDLCALGRDLSRTFMVDNAPHAATLNLSNLIPIESFYGQTTDHELEQLKQFLESKLTYRKDMRIILHRQFNLKRKLRQRINDWKHAGVSLRLEEP</sequence>
<dbReference type="CDD" id="cd07521">
    <property type="entry name" value="HAD_FCP1-like"/>
    <property type="match status" value="1"/>
</dbReference>
<gene>
    <name evidence="4" type="ORF">INT43_004490</name>
</gene>
<keyword evidence="1" id="KW-0809">Transit peptide</keyword>
<feature type="region of interest" description="Disordered" evidence="2">
    <location>
        <begin position="20"/>
        <end position="45"/>
    </location>
</feature>
<dbReference type="PANTHER" id="PTHR12210">
    <property type="entry name" value="DULLARD PROTEIN PHOSPHATASE"/>
    <property type="match status" value="1"/>
</dbReference>
<dbReference type="Proteomes" id="UP000654370">
    <property type="component" value="Unassembled WGS sequence"/>
</dbReference>
<keyword evidence="1" id="KW-0653">Protein transport</keyword>
<proteinExistence type="inferred from homology"/>
<keyword evidence="1" id="KW-0811">Translocation</keyword>
<dbReference type="GO" id="GO:0005744">
    <property type="term" value="C:TIM23 mitochondrial import inner membrane translocase complex"/>
    <property type="evidence" value="ECO:0007669"/>
    <property type="project" value="UniProtKB-UniRule"/>
</dbReference>
<dbReference type="PROSITE" id="PS50969">
    <property type="entry name" value="FCP1"/>
    <property type="match status" value="1"/>
</dbReference>
<evidence type="ECO:0000313" key="4">
    <source>
        <dbReference type="EMBL" id="KAG2173117.1"/>
    </source>
</evidence>
<feature type="compositionally biased region" description="Pro residues" evidence="2">
    <location>
        <begin position="26"/>
        <end position="38"/>
    </location>
</feature>
<keyword evidence="1" id="KW-0813">Transport</keyword>
<evidence type="ECO:0000259" key="3">
    <source>
        <dbReference type="PROSITE" id="PS50969"/>
    </source>
</evidence>
<protein>
    <recommendedName>
        <fullName evidence="1">Mitochondrial import inner membrane translocase subunit TIM50</fullName>
    </recommendedName>
</protein>
<evidence type="ECO:0000256" key="2">
    <source>
        <dbReference type="SAM" id="MobiDB-lite"/>
    </source>
</evidence>
<comment type="subunit">
    <text evidence="1">Component of the TIM23 complex.</text>
</comment>
<reference evidence="4" key="1">
    <citation type="submission" date="2020-12" db="EMBL/GenBank/DDBJ databases">
        <title>Metabolic potential, ecology and presence of endohyphal bacteria is reflected in genomic diversity of Mucoromycotina.</title>
        <authorList>
            <person name="Muszewska A."/>
            <person name="Okrasinska A."/>
            <person name="Steczkiewicz K."/>
            <person name="Drgas O."/>
            <person name="Orlowska M."/>
            <person name="Perlinska-Lenart U."/>
            <person name="Aleksandrzak-Piekarczyk T."/>
            <person name="Szatraj K."/>
            <person name="Zielenkiewicz U."/>
            <person name="Pilsyk S."/>
            <person name="Malc E."/>
            <person name="Mieczkowski P."/>
            <person name="Kruszewska J.S."/>
            <person name="Biernat P."/>
            <person name="Pawlowska J."/>
        </authorList>
    </citation>
    <scope>NUCLEOTIDE SEQUENCE</scope>
    <source>
        <strain evidence="4">WA0000067209</strain>
    </source>
</reference>
<dbReference type="InterPro" id="IPR004274">
    <property type="entry name" value="FCP1_dom"/>
</dbReference>
<name>A0A8H7PFQ6_MORIS</name>
<comment type="function">
    <text evidence="1">Essential component of the TIM23 complex, a complex that mediates the translocation of transit peptide-containing proteins across the mitochondrial inner membrane.</text>
</comment>
<dbReference type="Pfam" id="PF03031">
    <property type="entry name" value="NIF"/>
    <property type="match status" value="1"/>
</dbReference>
<keyword evidence="1" id="KW-0496">Mitochondrion</keyword>
<comment type="subcellular location">
    <subcellularLocation>
        <location evidence="1">Mitochondrion inner membrane</location>
        <topology evidence="1">Single-pass membrane protein</topology>
    </subcellularLocation>
</comment>
<evidence type="ECO:0000313" key="5">
    <source>
        <dbReference type="Proteomes" id="UP000654370"/>
    </source>
</evidence>